<organism evidence="4 5">
    <name type="scientific">Pseudogracilibacillus auburnensis</name>
    <dbReference type="NCBI Taxonomy" id="1494959"/>
    <lineage>
        <taxon>Bacteria</taxon>
        <taxon>Bacillati</taxon>
        <taxon>Bacillota</taxon>
        <taxon>Bacilli</taxon>
        <taxon>Bacillales</taxon>
        <taxon>Bacillaceae</taxon>
        <taxon>Pseudogracilibacillus</taxon>
    </lineage>
</organism>
<keyword evidence="5" id="KW-1185">Reference proteome</keyword>
<feature type="binding site" evidence="2">
    <location>
        <position position="94"/>
    </location>
    <ligand>
        <name>substrate</name>
    </ligand>
</feature>
<feature type="active site" description="Charge relay system" evidence="1">
    <location>
        <position position="222"/>
    </location>
</feature>
<feature type="binding site" evidence="2">
    <location>
        <position position="24"/>
    </location>
    <ligand>
        <name>substrate</name>
    </ligand>
</feature>
<feature type="active site" description="Nucleophile" evidence="1">
    <location>
        <position position="93"/>
    </location>
</feature>
<dbReference type="SUPFAM" id="SSF53474">
    <property type="entry name" value="alpha/beta-Hydrolases"/>
    <property type="match status" value="1"/>
</dbReference>
<dbReference type="InterPro" id="IPR029058">
    <property type="entry name" value="AB_hydrolase_fold"/>
</dbReference>
<dbReference type="InterPro" id="IPR051044">
    <property type="entry name" value="MAG_DAG_Lipase"/>
</dbReference>
<gene>
    <name evidence="4" type="ORF">DFR56_12352</name>
</gene>
<dbReference type="InterPro" id="IPR022742">
    <property type="entry name" value="Hydrolase_4"/>
</dbReference>
<feature type="active site" description="Charge relay system" evidence="1">
    <location>
        <position position="192"/>
    </location>
</feature>
<accession>A0A2V3VWU0</accession>
<sequence>MKIKQPEPFTFEAGSRAVLLLHGFTGHSADVRMLGRYLQKKGYTSHAPIYRGHGVSPEELIKTSPDDWWEDVLQAYHHVKDLGYDEIAVAGLSMGGALGLKLANCEKVKATIPMCTPMFFDNKTQLTKGFHFFAKQYKQFEKKDATIIERELNQLMEHSTNMFKQIGAFIKEVHDIVDMVYTPTMVVQARKDGMINPESANYIYENVATDDKIIKWYEHSGHVITLDKEKDVLHEDIYTFLESLNWEQ</sequence>
<dbReference type="Pfam" id="PF12146">
    <property type="entry name" value="Hydrolase_4"/>
    <property type="match status" value="1"/>
</dbReference>
<reference evidence="4 5" key="1">
    <citation type="submission" date="2018-05" db="EMBL/GenBank/DDBJ databases">
        <title>Genomic Encyclopedia of Type Strains, Phase IV (KMG-IV): sequencing the most valuable type-strain genomes for metagenomic binning, comparative biology and taxonomic classification.</title>
        <authorList>
            <person name="Goeker M."/>
        </authorList>
    </citation>
    <scope>NUCLEOTIDE SEQUENCE [LARGE SCALE GENOMIC DNA]</scope>
    <source>
        <strain evidence="4 5">DSM 28556</strain>
    </source>
</reference>
<dbReference type="AlphaFoldDB" id="A0A2V3VWU0"/>
<dbReference type="GO" id="GO:0052689">
    <property type="term" value="F:carboxylic ester hydrolase activity"/>
    <property type="evidence" value="ECO:0007669"/>
    <property type="project" value="InterPro"/>
</dbReference>
<dbReference type="RefSeq" id="WP_110397461.1">
    <property type="nucleotide sequence ID" value="NZ_JADIJL010000058.1"/>
</dbReference>
<dbReference type="OrthoDB" id="9800213at2"/>
<feature type="domain" description="Serine aminopeptidase S33" evidence="3">
    <location>
        <begin position="16"/>
        <end position="229"/>
    </location>
</feature>
<dbReference type="PIRSF" id="PIRSF017388">
    <property type="entry name" value="Esterase_lipase"/>
    <property type="match status" value="1"/>
</dbReference>
<dbReference type="EMBL" id="QJJQ01000023">
    <property type="protein sequence ID" value="PXW81009.1"/>
    <property type="molecule type" value="Genomic_DNA"/>
</dbReference>
<dbReference type="Proteomes" id="UP000247978">
    <property type="component" value="Unassembled WGS sequence"/>
</dbReference>
<evidence type="ECO:0000313" key="4">
    <source>
        <dbReference type="EMBL" id="PXW81009.1"/>
    </source>
</evidence>
<evidence type="ECO:0000256" key="2">
    <source>
        <dbReference type="PIRSR" id="PIRSR017388-2"/>
    </source>
</evidence>
<dbReference type="Gene3D" id="3.40.50.1820">
    <property type="entry name" value="alpha/beta hydrolase"/>
    <property type="match status" value="1"/>
</dbReference>
<name>A0A2V3VWU0_9BACI</name>
<evidence type="ECO:0000256" key="1">
    <source>
        <dbReference type="PIRSR" id="PIRSR017388-1"/>
    </source>
</evidence>
<comment type="caution">
    <text evidence="4">The sequence shown here is derived from an EMBL/GenBank/DDBJ whole genome shotgun (WGS) entry which is preliminary data.</text>
</comment>
<dbReference type="InterPro" id="IPR012354">
    <property type="entry name" value="Esterase_lipase"/>
</dbReference>
<proteinExistence type="predicted"/>
<evidence type="ECO:0000259" key="3">
    <source>
        <dbReference type="Pfam" id="PF12146"/>
    </source>
</evidence>
<protein>
    <submittedName>
        <fullName evidence="4">Esterase/lipase</fullName>
    </submittedName>
</protein>
<evidence type="ECO:0000313" key="5">
    <source>
        <dbReference type="Proteomes" id="UP000247978"/>
    </source>
</evidence>
<dbReference type="PANTHER" id="PTHR11614">
    <property type="entry name" value="PHOSPHOLIPASE-RELATED"/>
    <property type="match status" value="1"/>
</dbReference>